<keyword evidence="2" id="KW-0732">Signal</keyword>
<dbReference type="VEuPathDB" id="FungiDB:PSTT_04027"/>
<reference evidence="4" key="2">
    <citation type="journal article" date="2018" name="BMC Genomics">
        <title>Genomic insights into host adaptation between the wheat stripe rust pathogen (Puccinia striiformis f. sp. tritici) and the barley stripe rust pathogen (Puccinia striiformis f. sp. hordei).</title>
        <authorList>
            <person name="Xia C."/>
            <person name="Wang M."/>
            <person name="Yin C."/>
            <person name="Cornejo O.E."/>
            <person name="Hulbert S.H."/>
            <person name="Chen X."/>
        </authorList>
    </citation>
    <scope>NUCLEOTIDE SEQUENCE [LARGE SCALE GENOMIC DNA]</scope>
    <source>
        <strain evidence="4">93TX-2</strain>
    </source>
</reference>
<sequence>MAFSLPLITILVSWISYQTVAAHPFGMNSYGPGVGAGTRAGTSGYGLNGTAVPIKTDLSESCKAAADALSHGKLATCANIPGFIAISKAEGSVVPAIKAWVTGACAAVPCRREVLATAAQKFKNECQKDLEDGSAPALGIYSHLLHYKEAREAIQFFENGKPWNQQCIFPACHSRDTICTQLKSDSQFCIPTTMEALESKANAKFTNDGFKAMMAGKVTNEALAFMTVPKEAHCTPCSHALATQSAIMVEAITKDPKIKFEHSTALPKQKVAEICGASFDDHQLPSSVQIAAPGTGKAYATGSKDGGSSGAGDEESDETAAESEKHNYQTVAAHPLGMDSYGPGVGAVLAGRRLWAERDGCSSQDDLSESCKAAADALSHGELATCANIPGFIAISKAEGSIVPAIKVNHLTHLFLIAVHFLTSFPHPFFVFLRLGSLVLVRLYLVAESFKNECQKDLEDGSAPALGIYAHLLHYKEARCAIPIQIQCFRKWQTLEPTVYIFPACYSRDTICTQLKSDSQFCIPTVMEGLESKANAKFTNDGFKAMMAGKVTNDALAFMTVPKEAHCTPCSHALATQSAIMVDAITRDPKIKFEHSTALPKQKVAEICGASFDDHKLPSSVQIAAPGTGKAYATGSKDDGSSAANEESGGAVDESEKHKYQHSGSHEF</sequence>
<dbReference type="AlphaFoldDB" id="A0A2S4WJH6"/>
<keyword evidence="4" id="KW-1185">Reference proteome</keyword>
<feature type="region of interest" description="Disordered" evidence="1">
    <location>
        <begin position="295"/>
        <end position="325"/>
    </location>
</feature>
<dbReference type="EMBL" id="PKSM01000015">
    <property type="protein sequence ID" value="POW21940.1"/>
    <property type="molecule type" value="Genomic_DNA"/>
</dbReference>
<dbReference type="VEuPathDB" id="FungiDB:PSHT_01906"/>
<evidence type="ECO:0000256" key="1">
    <source>
        <dbReference type="SAM" id="MobiDB-lite"/>
    </source>
</evidence>
<dbReference type="VEuPathDB" id="FungiDB:PSTT_03337"/>
<dbReference type="OrthoDB" id="2536450at2759"/>
<comment type="caution">
    <text evidence="3">The sequence shown here is derived from an EMBL/GenBank/DDBJ whole genome shotgun (WGS) entry which is preliminary data.</text>
</comment>
<gene>
    <name evidence="3" type="ORF">PSHT_01906</name>
</gene>
<reference evidence="4" key="3">
    <citation type="journal article" date="2018" name="Mol. Plant Microbe Interact.">
        <title>Genome sequence resources for the wheat stripe rust pathogen (Puccinia striiformis f. sp. tritici) and the barley stripe rust pathogen (Puccinia striiformis f. sp. hordei).</title>
        <authorList>
            <person name="Xia C."/>
            <person name="Wang M."/>
            <person name="Yin C."/>
            <person name="Cornejo O.E."/>
            <person name="Hulbert S.H."/>
            <person name="Chen X."/>
        </authorList>
    </citation>
    <scope>NUCLEOTIDE SEQUENCE [LARGE SCALE GENOMIC DNA]</scope>
    <source>
        <strain evidence="4">93TX-2</strain>
    </source>
</reference>
<dbReference type="PANTHER" id="PTHR34862">
    <property type="entry name" value="SPARK DOMAIN-CONTAINING PROTEIN"/>
    <property type="match status" value="1"/>
</dbReference>
<organism evidence="3 4">
    <name type="scientific">Puccinia striiformis</name>
    <dbReference type="NCBI Taxonomy" id="27350"/>
    <lineage>
        <taxon>Eukaryota</taxon>
        <taxon>Fungi</taxon>
        <taxon>Dikarya</taxon>
        <taxon>Basidiomycota</taxon>
        <taxon>Pucciniomycotina</taxon>
        <taxon>Pucciniomycetes</taxon>
        <taxon>Pucciniales</taxon>
        <taxon>Pucciniaceae</taxon>
        <taxon>Puccinia</taxon>
    </lineage>
</organism>
<proteinExistence type="predicted"/>
<feature type="compositionally biased region" description="Basic and acidic residues" evidence="1">
    <location>
        <begin position="654"/>
        <end position="668"/>
    </location>
</feature>
<evidence type="ECO:0000256" key="2">
    <source>
        <dbReference type="SAM" id="SignalP"/>
    </source>
</evidence>
<protein>
    <submittedName>
        <fullName evidence="3">Uncharacterized protein</fullName>
    </submittedName>
</protein>
<reference evidence="3 4" key="1">
    <citation type="submission" date="2017-12" db="EMBL/GenBank/DDBJ databases">
        <title>Gene loss provides genomic basis for host adaptation in cereal stripe rust fungi.</title>
        <authorList>
            <person name="Xia C."/>
        </authorList>
    </citation>
    <scope>NUCLEOTIDE SEQUENCE [LARGE SCALE GENOMIC DNA]</scope>
    <source>
        <strain evidence="3 4">93TX-2</strain>
    </source>
</reference>
<feature type="compositionally biased region" description="Acidic residues" evidence="1">
    <location>
        <begin position="312"/>
        <end position="321"/>
    </location>
</feature>
<evidence type="ECO:0000313" key="4">
    <source>
        <dbReference type="Proteomes" id="UP000238274"/>
    </source>
</evidence>
<feature type="signal peptide" evidence="2">
    <location>
        <begin position="1"/>
        <end position="22"/>
    </location>
</feature>
<name>A0A2S4WJH6_9BASI</name>
<evidence type="ECO:0000313" key="3">
    <source>
        <dbReference type="EMBL" id="POW21940.1"/>
    </source>
</evidence>
<feature type="chain" id="PRO_5015683508" evidence="2">
    <location>
        <begin position="23"/>
        <end position="668"/>
    </location>
</feature>
<accession>A0A2S4WJH6</accession>
<feature type="region of interest" description="Disordered" evidence="1">
    <location>
        <begin position="628"/>
        <end position="668"/>
    </location>
</feature>
<dbReference type="PANTHER" id="PTHR34862:SF1">
    <property type="entry name" value="SPARK DOMAIN-CONTAINING PROTEIN"/>
    <property type="match status" value="1"/>
</dbReference>
<dbReference type="Proteomes" id="UP000238274">
    <property type="component" value="Unassembled WGS sequence"/>
</dbReference>